<dbReference type="InterPro" id="IPR017868">
    <property type="entry name" value="Filamin/ABP280_repeat-like"/>
</dbReference>
<dbReference type="EMBL" id="JAAXPC010000011">
    <property type="protein sequence ID" value="NKY03680.1"/>
    <property type="molecule type" value="Genomic_DNA"/>
</dbReference>
<feature type="transmembrane region" description="Helical" evidence="1">
    <location>
        <begin position="457"/>
        <end position="476"/>
    </location>
</feature>
<evidence type="ECO:0000256" key="1">
    <source>
        <dbReference type="SAM" id="Phobius"/>
    </source>
</evidence>
<gene>
    <name evidence="2" type="ORF">HGA05_19105</name>
</gene>
<comment type="caution">
    <text evidence="2">The sequence shown here is derived from an EMBL/GenBank/DDBJ whole genome shotgun (WGS) entry which is preliminary data.</text>
</comment>
<reference evidence="2 3" key="1">
    <citation type="submission" date="2020-04" db="EMBL/GenBank/DDBJ databases">
        <title>MicrobeNet Type strains.</title>
        <authorList>
            <person name="Nicholson A.C."/>
        </authorList>
    </citation>
    <scope>NUCLEOTIDE SEQUENCE [LARGE SCALE GENOMIC DNA]</scope>
    <source>
        <strain evidence="2 3">ATCC BAA-14</strain>
    </source>
</reference>
<proteinExistence type="predicted"/>
<feature type="transmembrane region" description="Helical" evidence="1">
    <location>
        <begin position="537"/>
        <end position="557"/>
    </location>
</feature>
<keyword evidence="1" id="KW-1133">Transmembrane helix</keyword>
<dbReference type="AlphaFoldDB" id="A0A846WSF7"/>
<dbReference type="RefSeq" id="WP_035728300.1">
    <property type="nucleotide sequence ID" value="NZ_JAAXPC010000011.1"/>
</dbReference>
<organism evidence="2 3">
    <name type="scientific">Gordonia polyisoprenivorans</name>
    <dbReference type="NCBI Taxonomy" id="84595"/>
    <lineage>
        <taxon>Bacteria</taxon>
        <taxon>Bacillati</taxon>
        <taxon>Actinomycetota</taxon>
        <taxon>Actinomycetes</taxon>
        <taxon>Mycobacteriales</taxon>
        <taxon>Gordoniaceae</taxon>
        <taxon>Gordonia</taxon>
    </lineage>
</organism>
<dbReference type="Proteomes" id="UP000563898">
    <property type="component" value="Unassembled WGS sequence"/>
</dbReference>
<keyword evidence="1" id="KW-0812">Transmembrane</keyword>
<sequence>MMIPSRTVFDTWRTESVGAAGHTLGDSGEALDDEVSGARYAISRVAQDGLWSGVAAQSGETATDVGCRRATALSAVARNSAIGVARSAPDLTAAASRIRNLLTVIESGDLFVTDDWLVLPRVKNYPATLAATLATVADTFQVQLNPALVDLSRADHDIGAFVRRKLMGDGLGLALPEIDADPHAPKDFTEAPHGDNTGGTNPEFGRGLQRARLLEHMTGTVVETETTTAGDTTTTTVRMLDGSRQTYTSGPGVNRTEFRSPEGVLTATRTVAGDGTATVSLTRPGKSPAVVTERPDGTTEAVVDGITFPIPSSRDYAIALAAGGMSATESAVARGLPYLTQAQVARLEIGAKAAGPGLTLLGTAMGVATAENGYERCVAGVAGGVGLGADLALLALAPEMSPLRAFWTGAIVSLGGVHGGQHRGAGAVSMRNLEVVGKRPAYHRCPRAWQGARWRLWVGRVFWAVVCSIFAGASVMSAFGGSVVVAVAAASGAAGVALLLLSEELRWMRTGATRPDLRGVRIAGAALVIRVDDRERAVDIALPAAFALGGAGAFYAVCSGELDLSFVQHSPRPVSPFTFLAVAVTGAVGLVWEMVRRRPDPLVLTPHALVVGKRLGPRGAIAWTDLERTEPMPTDVGRRRRGADAWLAIGADEEPRLRLNVVRLGAPTTFWLLDFYRRHPELRDELADARVLRRLRDGSLVDDGRADV</sequence>
<evidence type="ECO:0000313" key="2">
    <source>
        <dbReference type="EMBL" id="NKY03680.1"/>
    </source>
</evidence>
<evidence type="ECO:0000313" key="3">
    <source>
        <dbReference type="Proteomes" id="UP000563898"/>
    </source>
</evidence>
<accession>A0A846WSF7</accession>
<dbReference type="PROSITE" id="PS50194">
    <property type="entry name" value="FILAMIN_REPEAT"/>
    <property type="match status" value="1"/>
</dbReference>
<protein>
    <submittedName>
        <fullName evidence="2">Uncharacterized protein</fullName>
    </submittedName>
</protein>
<feature type="transmembrane region" description="Helical" evidence="1">
    <location>
        <begin position="482"/>
        <end position="501"/>
    </location>
</feature>
<feature type="transmembrane region" description="Helical" evidence="1">
    <location>
        <begin position="577"/>
        <end position="595"/>
    </location>
</feature>
<keyword evidence="1" id="KW-0472">Membrane</keyword>
<name>A0A846WSF7_9ACTN</name>